<reference evidence="5" key="1">
    <citation type="submission" date="2021-02" db="EMBL/GenBank/DDBJ databases">
        <authorList>
            <person name="Nowell W R."/>
        </authorList>
    </citation>
    <scope>NUCLEOTIDE SEQUENCE</scope>
</reference>
<dbReference type="PROSITE" id="PS00080">
    <property type="entry name" value="MULTICOPPER_OXIDASE2"/>
    <property type="match status" value="1"/>
</dbReference>
<dbReference type="EMBL" id="CAJNOQ010031749">
    <property type="protein sequence ID" value="CAF1581666.1"/>
    <property type="molecule type" value="Genomic_DNA"/>
</dbReference>
<dbReference type="EMBL" id="CAJOBC010097719">
    <property type="protein sequence ID" value="CAF4449514.1"/>
    <property type="molecule type" value="Genomic_DNA"/>
</dbReference>
<dbReference type="SUPFAM" id="SSF49503">
    <property type="entry name" value="Cupredoxins"/>
    <property type="match status" value="1"/>
</dbReference>
<dbReference type="GO" id="GO:0005507">
    <property type="term" value="F:copper ion binding"/>
    <property type="evidence" value="ECO:0007669"/>
    <property type="project" value="InterPro"/>
</dbReference>
<organism evidence="5 7">
    <name type="scientific">Didymodactylos carnosus</name>
    <dbReference type="NCBI Taxonomy" id="1234261"/>
    <lineage>
        <taxon>Eukaryota</taxon>
        <taxon>Metazoa</taxon>
        <taxon>Spiralia</taxon>
        <taxon>Gnathifera</taxon>
        <taxon>Rotifera</taxon>
        <taxon>Eurotatoria</taxon>
        <taxon>Bdelloidea</taxon>
        <taxon>Philodinida</taxon>
        <taxon>Philodinidae</taxon>
        <taxon>Didymodactylos</taxon>
    </lineage>
</organism>
<name>A0A815ZEA9_9BILA</name>
<dbReference type="InterPro" id="IPR045087">
    <property type="entry name" value="Cu-oxidase_fam"/>
</dbReference>
<evidence type="ECO:0000256" key="2">
    <source>
        <dbReference type="ARBA" id="ARBA00023002"/>
    </source>
</evidence>
<feature type="domain" description="Plastocyanin-like" evidence="4">
    <location>
        <begin position="98"/>
        <end position="240"/>
    </location>
</feature>
<dbReference type="InterPro" id="IPR033138">
    <property type="entry name" value="Cu_oxidase_CS"/>
</dbReference>
<accession>A0A815ZEA9</accession>
<dbReference type="InterPro" id="IPR002355">
    <property type="entry name" value="Cu_oxidase_Cu_BS"/>
</dbReference>
<dbReference type="Pfam" id="PF07731">
    <property type="entry name" value="Cu-oxidase_2"/>
    <property type="match status" value="1"/>
</dbReference>
<dbReference type="Proteomes" id="UP000681722">
    <property type="component" value="Unassembled WGS sequence"/>
</dbReference>
<dbReference type="OrthoDB" id="2121828at2759"/>
<evidence type="ECO:0000313" key="5">
    <source>
        <dbReference type="EMBL" id="CAF1581666.1"/>
    </source>
</evidence>
<dbReference type="AlphaFoldDB" id="A0A815ZEA9"/>
<proteinExistence type="predicted"/>
<keyword evidence="2" id="KW-0560">Oxidoreductase</keyword>
<sequence>MPNSSSCTAVLPYDSISQVPSDLSGLTRPPLLAEVDLIALAWKNPYETKNKMDAMLRRRVDREYFLLGAQAHTSDGLGIRWIINNATLDMSRLKNFTTPLLLDLYNGNEQNLPNDVTYTVKDNELVDIVLQNTVALNGVCEIHPFHMHGHKFWVHSYGAGMYDKSISDSISVVHLVLRDSLILYASEYAYFTPNRTTSNYLKACGWTKLRMIADNPGLWIFHCHIGAHALMGMNILIKEDTNKLEMHSLPQH</sequence>
<dbReference type="PANTHER" id="PTHR11709">
    <property type="entry name" value="MULTI-COPPER OXIDASE"/>
    <property type="match status" value="1"/>
</dbReference>
<comment type="caution">
    <text evidence="5">The sequence shown here is derived from an EMBL/GenBank/DDBJ whole genome shotgun (WGS) entry which is preliminary data.</text>
</comment>
<keyword evidence="7" id="KW-1185">Reference proteome</keyword>
<evidence type="ECO:0000256" key="3">
    <source>
        <dbReference type="ARBA" id="ARBA00023008"/>
    </source>
</evidence>
<dbReference type="PROSITE" id="PS00079">
    <property type="entry name" value="MULTICOPPER_OXIDASE1"/>
    <property type="match status" value="1"/>
</dbReference>
<evidence type="ECO:0000256" key="1">
    <source>
        <dbReference type="ARBA" id="ARBA00022723"/>
    </source>
</evidence>
<dbReference type="GO" id="GO:0016491">
    <property type="term" value="F:oxidoreductase activity"/>
    <property type="evidence" value="ECO:0007669"/>
    <property type="project" value="UniProtKB-KW"/>
</dbReference>
<dbReference type="Gene3D" id="2.60.40.420">
    <property type="entry name" value="Cupredoxins - blue copper proteins"/>
    <property type="match status" value="1"/>
</dbReference>
<keyword evidence="3" id="KW-0186">Copper</keyword>
<dbReference type="InterPro" id="IPR011706">
    <property type="entry name" value="Cu-oxidase_C"/>
</dbReference>
<protein>
    <recommendedName>
        <fullName evidence="4">Plastocyanin-like domain-containing protein</fullName>
    </recommendedName>
</protein>
<evidence type="ECO:0000313" key="7">
    <source>
        <dbReference type="Proteomes" id="UP000663829"/>
    </source>
</evidence>
<keyword evidence="1" id="KW-0479">Metal-binding</keyword>
<evidence type="ECO:0000259" key="4">
    <source>
        <dbReference type="Pfam" id="PF07731"/>
    </source>
</evidence>
<dbReference type="Proteomes" id="UP000663829">
    <property type="component" value="Unassembled WGS sequence"/>
</dbReference>
<gene>
    <name evidence="5" type="ORF">GPM918_LOCUS41141</name>
    <name evidence="6" type="ORF">SRO942_LOCUS42156</name>
</gene>
<dbReference type="InterPro" id="IPR008972">
    <property type="entry name" value="Cupredoxin"/>
</dbReference>
<evidence type="ECO:0000313" key="6">
    <source>
        <dbReference type="EMBL" id="CAF4449514.1"/>
    </source>
</evidence>
<dbReference type="PANTHER" id="PTHR11709:SF394">
    <property type="entry name" value="FI03373P-RELATED"/>
    <property type="match status" value="1"/>
</dbReference>